<reference evidence="1 2" key="2">
    <citation type="journal article" date="2016" name="Int. J. Syst. Evol. Microbiol.">
        <title>Flavisolibacter tropicus sp. nov., isolated from tropical soil.</title>
        <authorList>
            <person name="Lee J.J."/>
            <person name="Kang M.S."/>
            <person name="Kim G.S."/>
            <person name="Lee C.S."/>
            <person name="Lim S."/>
            <person name="Lee J."/>
            <person name="Roh S.H."/>
            <person name="Kang H."/>
            <person name="Ha J.M."/>
            <person name="Bae S."/>
            <person name="Jung H.Y."/>
            <person name="Kim M.K."/>
        </authorList>
    </citation>
    <scope>NUCLEOTIDE SEQUENCE [LARGE SCALE GENOMIC DNA]</scope>
    <source>
        <strain evidence="1 2">LCS9</strain>
    </source>
</reference>
<evidence type="ECO:0000313" key="1">
    <source>
        <dbReference type="EMBL" id="ANE49178.1"/>
    </source>
</evidence>
<proteinExistence type="predicted"/>
<dbReference type="STRING" id="1492898.SY85_00335"/>
<organism evidence="1 2">
    <name type="scientific">Flavisolibacter tropicus</name>
    <dbReference type="NCBI Taxonomy" id="1492898"/>
    <lineage>
        <taxon>Bacteria</taxon>
        <taxon>Pseudomonadati</taxon>
        <taxon>Bacteroidota</taxon>
        <taxon>Chitinophagia</taxon>
        <taxon>Chitinophagales</taxon>
        <taxon>Chitinophagaceae</taxon>
        <taxon>Flavisolibacter</taxon>
    </lineage>
</organism>
<dbReference type="EMBL" id="CP011390">
    <property type="protein sequence ID" value="ANE49178.1"/>
    <property type="molecule type" value="Genomic_DNA"/>
</dbReference>
<reference evidence="2" key="1">
    <citation type="submission" date="2015-01" db="EMBL/GenBank/DDBJ databases">
        <title>Flavisolibacter sp./LCS9/ whole genome sequencing.</title>
        <authorList>
            <person name="Kim M.K."/>
            <person name="Srinivasan S."/>
            <person name="Lee J.-J."/>
        </authorList>
    </citation>
    <scope>NUCLEOTIDE SEQUENCE [LARGE SCALE GENOMIC DNA]</scope>
    <source>
        <strain evidence="2">LCS9</strain>
    </source>
</reference>
<name>A0A172TQ70_9BACT</name>
<dbReference type="KEGG" id="fla:SY85_00335"/>
<dbReference type="OrthoDB" id="950503at2"/>
<gene>
    <name evidence="1" type="ORF">SY85_00335</name>
</gene>
<protein>
    <submittedName>
        <fullName evidence="1">Uncharacterized protein</fullName>
    </submittedName>
</protein>
<evidence type="ECO:0000313" key="2">
    <source>
        <dbReference type="Proteomes" id="UP000077177"/>
    </source>
</evidence>
<keyword evidence="2" id="KW-1185">Reference proteome</keyword>
<accession>A0A172TQ70</accession>
<dbReference type="AlphaFoldDB" id="A0A172TQ70"/>
<dbReference type="RefSeq" id="WP_066401232.1">
    <property type="nucleotide sequence ID" value="NZ_CP011390.1"/>
</dbReference>
<sequence length="186" mass="21436">MRRKLSAILLLALFLFNIAGYRVAFYFLQQYADQQMTASLENDSYDESELITVTIPISLPYYNDWSDFERVDGEVVYEGVVYKYVKRKVCQGQLVLLCIPDQKRTDIASAKDAFFKYSQDLMQHQNDHKSPNSKVVEYQPINDFQQHLISYLITTPITSIQQNQHTPLSVALSSSPHLSPEHPPQV</sequence>
<dbReference type="Proteomes" id="UP000077177">
    <property type="component" value="Chromosome"/>
</dbReference>